<evidence type="ECO:0008006" key="4">
    <source>
        <dbReference type="Google" id="ProtNLM"/>
    </source>
</evidence>
<dbReference type="AlphaFoldDB" id="A0A317PSE6"/>
<dbReference type="PROSITE" id="PS51257">
    <property type="entry name" value="PROKAR_LIPOPROTEIN"/>
    <property type="match status" value="1"/>
</dbReference>
<proteinExistence type="predicted"/>
<keyword evidence="1" id="KW-0732">Signal</keyword>
<dbReference type="EMBL" id="QGTR01000001">
    <property type="protein sequence ID" value="PWW04383.1"/>
    <property type="molecule type" value="Genomic_DNA"/>
</dbReference>
<dbReference type="RefSeq" id="WP_110030821.1">
    <property type="nucleotide sequence ID" value="NZ_QGTR01000001.1"/>
</dbReference>
<feature type="chain" id="PRO_5016348367" description="Lipoprotein" evidence="1">
    <location>
        <begin position="20"/>
        <end position="129"/>
    </location>
</feature>
<reference evidence="2 3" key="1">
    <citation type="submission" date="2018-05" db="EMBL/GenBank/DDBJ databases">
        <title>Genomic Encyclopedia of Type Strains, Phase IV (KMG-IV): sequencing the most valuable type-strain genomes for metagenomic binning, comparative biology and taxonomic classification.</title>
        <authorList>
            <person name="Goeker M."/>
        </authorList>
    </citation>
    <scope>NUCLEOTIDE SEQUENCE [LARGE SCALE GENOMIC DNA]</scope>
    <source>
        <strain evidence="2 3">DSM 16791</strain>
    </source>
</reference>
<sequence>MRRLALPALVAALMLSACNTGPKPSGGAPSAHSQAVALLQRVNSSAHDCWLKDADFAAYGIVPELDTSATPRLLLVPRGKPQALPNLVIAASGRSVQTYGPLAQSALAPRINADVARWAGGSKDCRAAA</sequence>
<evidence type="ECO:0000313" key="2">
    <source>
        <dbReference type="EMBL" id="PWW04383.1"/>
    </source>
</evidence>
<protein>
    <recommendedName>
        <fullName evidence="4">Lipoprotein</fullName>
    </recommendedName>
</protein>
<dbReference type="Proteomes" id="UP000246352">
    <property type="component" value="Unassembled WGS sequence"/>
</dbReference>
<dbReference type="OrthoDB" id="8419513at2"/>
<gene>
    <name evidence="2" type="ORF">DFR52_1011081</name>
</gene>
<accession>A0A317PSE6</accession>
<comment type="caution">
    <text evidence="2">The sequence shown here is derived from an EMBL/GenBank/DDBJ whole genome shotgun (WGS) entry which is preliminary data.</text>
</comment>
<feature type="signal peptide" evidence="1">
    <location>
        <begin position="1"/>
        <end position="19"/>
    </location>
</feature>
<name>A0A317PSE6_9HYPH</name>
<evidence type="ECO:0000313" key="3">
    <source>
        <dbReference type="Proteomes" id="UP000246352"/>
    </source>
</evidence>
<keyword evidence="3" id="KW-1185">Reference proteome</keyword>
<evidence type="ECO:0000256" key="1">
    <source>
        <dbReference type="SAM" id="SignalP"/>
    </source>
</evidence>
<organism evidence="2 3">
    <name type="scientific">Hoeflea marina</name>
    <dbReference type="NCBI Taxonomy" id="274592"/>
    <lineage>
        <taxon>Bacteria</taxon>
        <taxon>Pseudomonadati</taxon>
        <taxon>Pseudomonadota</taxon>
        <taxon>Alphaproteobacteria</taxon>
        <taxon>Hyphomicrobiales</taxon>
        <taxon>Rhizobiaceae</taxon>
        <taxon>Hoeflea</taxon>
    </lineage>
</organism>